<reference evidence="1" key="1">
    <citation type="submission" date="2020-05" db="EMBL/GenBank/DDBJ databases">
        <title>Complete genome sequence of Bradyrhizobium diazoefficiens XF5 isolated from soybean nodule.</title>
        <authorList>
            <person name="Noda R."/>
            <person name="Kakizaki K."/>
            <person name="Minamisawa K."/>
        </authorList>
    </citation>
    <scope>NUCLEOTIDE SEQUENCE</scope>
    <source>
        <strain evidence="1">XF5</strain>
    </source>
</reference>
<evidence type="ECO:0000313" key="2">
    <source>
        <dbReference type="EMBL" id="BCE63867.1"/>
    </source>
</evidence>
<dbReference type="Pfam" id="PF11284">
    <property type="entry name" value="DUF3085"/>
    <property type="match status" value="1"/>
</dbReference>
<evidence type="ECO:0000313" key="1">
    <source>
        <dbReference type="EMBL" id="BCE55134.1"/>
    </source>
</evidence>
<sequence length="139" mass="15335">MSKLIFNAADLLRVVDHSLAAPKQSERLDHCEQSPPYRAITKPVEAPSVLLVHDQGVYLMSNGWPRDIVKDQTSFVAYAQGCNPDHDRDWYDTARDLVGGDDFGECLPWAAEIKAQIDAGAQEIVIEIGGESIALVERS</sequence>
<proteinExistence type="predicted"/>
<dbReference type="RefSeq" id="WP_244647749.1">
    <property type="nucleotide sequence ID" value="NZ_AP022638.1"/>
</dbReference>
<accession>A0A809ZS80</accession>
<name>A0A809ZS80_9BRAD</name>
<organism evidence="1">
    <name type="scientific">Bradyrhizobium diazoefficiens</name>
    <dbReference type="NCBI Taxonomy" id="1355477"/>
    <lineage>
        <taxon>Bacteria</taxon>
        <taxon>Pseudomonadati</taxon>
        <taxon>Pseudomonadota</taxon>
        <taxon>Alphaproteobacteria</taxon>
        <taxon>Hyphomicrobiales</taxon>
        <taxon>Nitrobacteraceae</taxon>
        <taxon>Bradyrhizobium</taxon>
    </lineage>
</organism>
<dbReference type="InterPro" id="IPR021436">
    <property type="entry name" value="DUF3085"/>
</dbReference>
<dbReference type="EMBL" id="AP023095">
    <property type="protein sequence ID" value="BCE55134.1"/>
    <property type="molecule type" value="Genomic_DNA"/>
</dbReference>
<dbReference type="EMBL" id="AP023096">
    <property type="protein sequence ID" value="BCE63867.1"/>
    <property type="molecule type" value="Genomic_DNA"/>
</dbReference>
<dbReference type="AlphaFoldDB" id="A0A809ZS80"/>
<evidence type="ECO:0008006" key="3">
    <source>
        <dbReference type="Google" id="ProtNLM"/>
    </source>
</evidence>
<gene>
    <name evidence="1" type="ORF">XF5B_26460</name>
    <name evidence="2" type="ORF">XF6B_26660</name>
</gene>
<protein>
    <recommendedName>
        <fullName evidence="3">DUF3085 domain-containing protein</fullName>
    </recommendedName>
</protein>
<reference evidence="2" key="2">
    <citation type="submission" date="2020-05" db="EMBL/GenBank/DDBJ databases">
        <title>Complete genome sequence of Bradyrhizobium diazoefficiens XF6 isolated from soybean nodule.</title>
        <authorList>
            <person name="Noda R."/>
            <person name="Kakizaki K."/>
            <person name="Minamisawa K."/>
        </authorList>
    </citation>
    <scope>NUCLEOTIDE SEQUENCE</scope>
    <source>
        <strain evidence="2">XF6</strain>
    </source>
</reference>